<feature type="compositionally biased region" description="Basic and acidic residues" evidence="1">
    <location>
        <begin position="55"/>
        <end position="67"/>
    </location>
</feature>
<name>A0ABV7F5J4_9BURK</name>
<evidence type="ECO:0008006" key="4">
    <source>
        <dbReference type="Google" id="ProtNLM"/>
    </source>
</evidence>
<dbReference type="Proteomes" id="UP001595530">
    <property type="component" value="Unassembled WGS sequence"/>
</dbReference>
<sequence length="67" mass="7299">MENVKTAIWTILSGVAFGLCLSGCKPDGPPPDLLKTQREALNKAKALEGQMQQQADERMKAIDDAQK</sequence>
<feature type="region of interest" description="Disordered" evidence="1">
    <location>
        <begin position="47"/>
        <end position="67"/>
    </location>
</feature>
<reference evidence="3" key="1">
    <citation type="journal article" date="2019" name="Int. J. Syst. Evol. Microbiol.">
        <title>The Global Catalogue of Microorganisms (GCM) 10K type strain sequencing project: providing services to taxonomists for standard genome sequencing and annotation.</title>
        <authorList>
            <consortium name="The Broad Institute Genomics Platform"/>
            <consortium name="The Broad Institute Genome Sequencing Center for Infectious Disease"/>
            <person name="Wu L."/>
            <person name="Ma J."/>
        </authorList>
    </citation>
    <scope>NUCLEOTIDE SEQUENCE [LARGE SCALE GENOMIC DNA]</scope>
    <source>
        <strain evidence="3">KCTC 42986</strain>
    </source>
</reference>
<accession>A0ABV7F5J4</accession>
<evidence type="ECO:0000313" key="3">
    <source>
        <dbReference type="Proteomes" id="UP001595530"/>
    </source>
</evidence>
<comment type="caution">
    <text evidence="2">The sequence shown here is derived from an EMBL/GenBank/DDBJ whole genome shotgun (WGS) entry which is preliminary data.</text>
</comment>
<dbReference type="RefSeq" id="WP_390325335.1">
    <property type="nucleotide sequence ID" value="NZ_JBHRTP010000078.1"/>
</dbReference>
<dbReference type="EMBL" id="JBHRTP010000078">
    <property type="protein sequence ID" value="MFC3110378.1"/>
    <property type="molecule type" value="Genomic_DNA"/>
</dbReference>
<keyword evidence="3" id="KW-1185">Reference proteome</keyword>
<organism evidence="2 3">
    <name type="scientific">Undibacterium arcticum</name>
    <dbReference type="NCBI Taxonomy" id="1762892"/>
    <lineage>
        <taxon>Bacteria</taxon>
        <taxon>Pseudomonadati</taxon>
        <taxon>Pseudomonadota</taxon>
        <taxon>Betaproteobacteria</taxon>
        <taxon>Burkholderiales</taxon>
        <taxon>Oxalobacteraceae</taxon>
        <taxon>Undibacterium</taxon>
    </lineage>
</organism>
<protein>
    <recommendedName>
        <fullName evidence="4">Lipoprotein</fullName>
    </recommendedName>
</protein>
<proteinExistence type="predicted"/>
<evidence type="ECO:0000313" key="2">
    <source>
        <dbReference type="EMBL" id="MFC3110378.1"/>
    </source>
</evidence>
<gene>
    <name evidence="2" type="ORF">ACFOFO_20830</name>
</gene>
<evidence type="ECO:0000256" key="1">
    <source>
        <dbReference type="SAM" id="MobiDB-lite"/>
    </source>
</evidence>